<gene>
    <name evidence="1" type="ORF">MRB53_025386</name>
</gene>
<organism evidence="1 2">
    <name type="scientific">Persea americana</name>
    <name type="common">Avocado</name>
    <dbReference type="NCBI Taxonomy" id="3435"/>
    <lineage>
        <taxon>Eukaryota</taxon>
        <taxon>Viridiplantae</taxon>
        <taxon>Streptophyta</taxon>
        <taxon>Embryophyta</taxon>
        <taxon>Tracheophyta</taxon>
        <taxon>Spermatophyta</taxon>
        <taxon>Magnoliopsida</taxon>
        <taxon>Magnoliidae</taxon>
        <taxon>Laurales</taxon>
        <taxon>Lauraceae</taxon>
        <taxon>Persea</taxon>
    </lineage>
</organism>
<reference evidence="1 2" key="1">
    <citation type="journal article" date="2022" name="Hortic Res">
        <title>A haplotype resolved chromosomal level avocado genome allows analysis of novel avocado genes.</title>
        <authorList>
            <person name="Nath O."/>
            <person name="Fletcher S.J."/>
            <person name="Hayward A."/>
            <person name="Shaw L.M."/>
            <person name="Masouleh A.K."/>
            <person name="Furtado A."/>
            <person name="Henry R.J."/>
            <person name="Mitter N."/>
        </authorList>
    </citation>
    <scope>NUCLEOTIDE SEQUENCE [LARGE SCALE GENOMIC DNA]</scope>
    <source>
        <strain evidence="2">cv. Hass</strain>
    </source>
</reference>
<name>A0ACC2LFE6_PERAE</name>
<dbReference type="Proteomes" id="UP001234297">
    <property type="component" value="Chromosome 8"/>
</dbReference>
<protein>
    <submittedName>
        <fullName evidence="1">Uncharacterized protein</fullName>
    </submittedName>
</protein>
<evidence type="ECO:0000313" key="1">
    <source>
        <dbReference type="EMBL" id="KAJ8632050.1"/>
    </source>
</evidence>
<evidence type="ECO:0000313" key="2">
    <source>
        <dbReference type="Proteomes" id="UP001234297"/>
    </source>
</evidence>
<accession>A0ACC2LFE6</accession>
<sequence length="109" mass="11830">MGQPDDAWLLQLSPEPQQGSGHGAPMSIAGIEADYAKIEEDILACFAPLLKHKLCIDELQGSITNGKIQVSDACQEMVDSITRETCWSKVTPFFEAFTPAPAAAPTYIY</sequence>
<keyword evidence="2" id="KW-1185">Reference proteome</keyword>
<dbReference type="EMBL" id="CM056816">
    <property type="protein sequence ID" value="KAJ8632050.1"/>
    <property type="molecule type" value="Genomic_DNA"/>
</dbReference>
<comment type="caution">
    <text evidence="1">The sequence shown here is derived from an EMBL/GenBank/DDBJ whole genome shotgun (WGS) entry which is preliminary data.</text>
</comment>
<proteinExistence type="predicted"/>